<feature type="transmembrane region" description="Helical" evidence="1">
    <location>
        <begin position="20"/>
        <end position="39"/>
    </location>
</feature>
<keyword evidence="1" id="KW-1133">Transmembrane helix</keyword>
<evidence type="ECO:0000313" key="2">
    <source>
        <dbReference type="EMBL" id="GIJ44937.1"/>
    </source>
</evidence>
<reference evidence="2" key="1">
    <citation type="submission" date="2021-01" db="EMBL/GenBank/DDBJ databases">
        <title>Whole genome shotgun sequence of Virgisporangium aliadipatigenens NBRC 105644.</title>
        <authorList>
            <person name="Komaki H."/>
            <person name="Tamura T."/>
        </authorList>
    </citation>
    <scope>NUCLEOTIDE SEQUENCE</scope>
    <source>
        <strain evidence="2">NBRC 105644</strain>
    </source>
</reference>
<protein>
    <submittedName>
        <fullName evidence="2">Uncharacterized protein</fullName>
    </submittedName>
</protein>
<sequence>MRRVFPTVVFMVALGETVSVSRVFWLLLVVAGVVGLRLFPGNPRLRLRS</sequence>
<evidence type="ECO:0000256" key="1">
    <source>
        <dbReference type="SAM" id="Phobius"/>
    </source>
</evidence>
<keyword evidence="1" id="KW-0472">Membrane</keyword>
<dbReference type="Proteomes" id="UP000619260">
    <property type="component" value="Unassembled WGS sequence"/>
</dbReference>
<name>A0A8J4DQ06_9ACTN</name>
<keyword evidence="3" id="KW-1185">Reference proteome</keyword>
<comment type="caution">
    <text evidence="2">The sequence shown here is derived from an EMBL/GenBank/DDBJ whole genome shotgun (WGS) entry which is preliminary data.</text>
</comment>
<evidence type="ECO:0000313" key="3">
    <source>
        <dbReference type="Proteomes" id="UP000619260"/>
    </source>
</evidence>
<gene>
    <name evidence="2" type="ORF">Val02_18230</name>
</gene>
<keyword evidence="1" id="KW-0812">Transmembrane</keyword>
<dbReference type="EMBL" id="BOPF01000005">
    <property type="protein sequence ID" value="GIJ44937.1"/>
    <property type="molecule type" value="Genomic_DNA"/>
</dbReference>
<dbReference type="AlphaFoldDB" id="A0A8J4DQ06"/>
<accession>A0A8J4DQ06</accession>
<organism evidence="2 3">
    <name type="scientific">Virgisporangium aliadipatigenens</name>
    <dbReference type="NCBI Taxonomy" id="741659"/>
    <lineage>
        <taxon>Bacteria</taxon>
        <taxon>Bacillati</taxon>
        <taxon>Actinomycetota</taxon>
        <taxon>Actinomycetes</taxon>
        <taxon>Micromonosporales</taxon>
        <taxon>Micromonosporaceae</taxon>
        <taxon>Virgisporangium</taxon>
    </lineage>
</organism>
<proteinExistence type="predicted"/>